<evidence type="ECO:0000256" key="2">
    <source>
        <dbReference type="SAM" id="MobiDB-lite"/>
    </source>
</evidence>
<dbReference type="PANTHER" id="PTHR12790:SF0">
    <property type="entry name" value="RNA POLYMERASE I-SPECIFIC TRANSCRIPTION INITIATION FACTOR RRN3-RELATED"/>
    <property type="match status" value="1"/>
</dbReference>
<dbReference type="GO" id="GO:0001042">
    <property type="term" value="F:RNA polymerase I core binding"/>
    <property type="evidence" value="ECO:0007669"/>
    <property type="project" value="TreeGrafter"/>
</dbReference>
<dbReference type="GO" id="GO:0001181">
    <property type="term" value="F:RNA polymerase I general transcription initiation factor activity"/>
    <property type="evidence" value="ECO:0007669"/>
    <property type="project" value="InterPro"/>
</dbReference>
<dbReference type="EMBL" id="KV448266">
    <property type="protein sequence ID" value="OAX39021.1"/>
    <property type="molecule type" value="Genomic_DNA"/>
</dbReference>
<keyword evidence="4" id="KW-1185">Reference proteome</keyword>
<organism evidence="3 4">
    <name type="scientific">Rhizopogon vinicolor AM-OR11-026</name>
    <dbReference type="NCBI Taxonomy" id="1314800"/>
    <lineage>
        <taxon>Eukaryota</taxon>
        <taxon>Fungi</taxon>
        <taxon>Dikarya</taxon>
        <taxon>Basidiomycota</taxon>
        <taxon>Agaricomycotina</taxon>
        <taxon>Agaricomycetes</taxon>
        <taxon>Agaricomycetidae</taxon>
        <taxon>Boletales</taxon>
        <taxon>Suillineae</taxon>
        <taxon>Rhizopogonaceae</taxon>
        <taxon>Rhizopogon</taxon>
    </lineage>
</organism>
<feature type="region of interest" description="Disordered" evidence="2">
    <location>
        <begin position="658"/>
        <end position="708"/>
    </location>
</feature>
<sequence>MDPHSRHSQFNQRAPKSGPFSPTVRFEQPQKVTLDKFTKASSSSSPMTSHSLLFTSRPIATNSRVKQDEQFKKDMFLAFVNNAILEKLNGHSKDFDDLVDQFSPNKSTLAPNVPSVQLRVWLSALSHVLSRLERRHAPLVEAIVRLPWSTMDAAFVKSYIVFVGMLISARPEYLSLVLNRIAMGFTYQSGLLSVSSTVEGSSPLTRRVIYDRQHALLEHIFGLVPTLPSSLAPLLVRNFPHKRQPQVAHVAYIRNLLRVTEYCGELSERVLGLIVDRALMVDVEIQVELEELEDSEPADSELFEFDPFDTVIGQEGDSSDDEEDFDDDLSDLSSDVSSDSEGEDALTNAKHIHDMVSKLDAILKLVFDHFNKLHSSIPTILVPSSSPPHPSTTFDQDSQSHEREPHALLATQFHTLLAIFDRTILRTFKSRYTQFLLFWYASLDPEFSDLFLGLLVDKALFANATANGVERAAASSYIGSFVSRALFIDREGARRTVKVLSAFLGAHLDAVEAGNAASDNHSVFYAIVQAVFLIFCFRWRDLQEELDEQDVGRKIWISELGVVQRVITSDLNPLKVCSQNVVHQFARIAQATDFTYCFSILEANKRAPYPVFAGAVAGHAGPEELHTFFPFDPYKLPRSGEYIQGVYREWAAVAIDDDEDEDQDEDDLVEEGPALDDWEPGRGLTIANTAPRRRDSNDGGLDASFGGMSISPAQTRTVAMAISVS</sequence>
<dbReference type="FunCoup" id="A0A1B7N2H4">
    <property type="interactions" value="503"/>
</dbReference>
<dbReference type="PANTHER" id="PTHR12790">
    <property type="entry name" value="TRANSCRIPTION INITIATION FACTOR IA RRN3"/>
    <property type="match status" value="1"/>
</dbReference>
<dbReference type="GO" id="GO:0005634">
    <property type="term" value="C:nucleus"/>
    <property type="evidence" value="ECO:0007669"/>
    <property type="project" value="TreeGrafter"/>
</dbReference>
<accession>A0A1B7N2H4</accession>
<dbReference type="InterPro" id="IPR007991">
    <property type="entry name" value="RNA_pol_I_trans_ini_fac_RRN3"/>
</dbReference>
<dbReference type="InParanoid" id="A0A1B7N2H4"/>
<dbReference type="Proteomes" id="UP000092154">
    <property type="component" value="Unassembled WGS sequence"/>
</dbReference>
<feature type="compositionally biased region" description="Acidic residues" evidence="2">
    <location>
        <begin position="658"/>
        <end position="678"/>
    </location>
</feature>
<keyword evidence="3" id="KW-0396">Initiation factor</keyword>
<feature type="region of interest" description="Disordered" evidence="2">
    <location>
        <begin position="1"/>
        <end position="31"/>
    </location>
</feature>
<dbReference type="GO" id="GO:0003743">
    <property type="term" value="F:translation initiation factor activity"/>
    <property type="evidence" value="ECO:0007669"/>
    <property type="project" value="UniProtKB-KW"/>
</dbReference>
<reference evidence="3 4" key="1">
    <citation type="submission" date="2016-06" db="EMBL/GenBank/DDBJ databases">
        <title>Comparative genomics of the ectomycorrhizal sister species Rhizopogon vinicolor and Rhizopogon vesiculosus (Basidiomycota: Boletales) reveals a divergence of the mating type B locus.</title>
        <authorList>
            <consortium name="DOE Joint Genome Institute"/>
            <person name="Mujic A.B."/>
            <person name="Kuo A."/>
            <person name="Tritt A."/>
            <person name="Lipzen A."/>
            <person name="Chen C."/>
            <person name="Johnson J."/>
            <person name="Sharma A."/>
            <person name="Barry K."/>
            <person name="Grigoriev I.V."/>
            <person name="Spatafora J.W."/>
        </authorList>
    </citation>
    <scope>NUCLEOTIDE SEQUENCE [LARGE SCALE GENOMIC DNA]</scope>
    <source>
        <strain evidence="3 4">AM-OR11-026</strain>
    </source>
</reference>
<dbReference type="GO" id="GO:0006361">
    <property type="term" value="P:transcription initiation at RNA polymerase I promoter"/>
    <property type="evidence" value="ECO:0007669"/>
    <property type="project" value="InterPro"/>
</dbReference>
<feature type="region of interest" description="Disordered" evidence="2">
    <location>
        <begin position="313"/>
        <end position="344"/>
    </location>
</feature>
<dbReference type="Pfam" id="PF05327">
    <property type="entry name" value="RRN3"/>
    <property type="match status" value="1"/>
</dbReference>
<keyword evidence="3" id="KW-0648">Protein biosynthesis</keyword>
<comment type="similarity">
    <text evidence="1">Belongs to the RRN3 family.</text>
</comment>
<evidence type="ECO:0000256" key="1">
    <source>
        <dbReference type="ARBA" id="ARBA00010098"/>
    </source>
</evidence>
<proteinExistence type="inferred from homology"/>
<evidence type="ECO:0000313" key="3">
    <source>
        <dbReference type="EMBL" id="OAX39021.1"/>
    </source>
</evidence>
<name>A0A1B7N2H4_9AGAM</name>
<protein>
    <submittedName>
        <fullName evidence="3">RNA polymerase I-specific transcription initiation factor RRN3</fullName>
    </submittedName>
</protein>
<feature type="compositionally biased region" description="Acidic residues" evidence="2">
    <location>
        <begin position="317"/>
        <end position="330"/>
    </location>
</feature>
<dbReference type="OrthoDB" id="26970at2759"/>
<feature type="region of interest" description="Disordered" evidence="2">
    <location>
        <begin position="381"/>
        <end position="400"/>
    </location>
</feature>
<evidence type="ECO:0000313" key="4">
    <source>
        <dbReference type="Proteomes" id="UP000092154"/>
    </source>
</evidence>
<gene>
    <name evidence="3" type="ORF">K503DRAFT_690461</name>
</gene>
<dbReference type="STRING" id="1314800.A0A1B7N2H4"/>
<dbReference type="AlphaFoldDB" id="A0A1B7N2H4"/>